<sequence>MSFSTSHLRRYKLIKEIGSGTFGRVWMAKDLENDEFIAIKRRPKWQNMLSREIEAMECVKSKEGITQIKDSFYTVTPGGIIMQNIVMPLMSKSLGSFLREQRMLRKINHNHRISTKQIKSISFQIVKGLSALHSLGYTHRDLKPDNILLNLTNNNEDCVVNICDLGSSKKITNIRINMPYVVSRYYRAPELLLGSCNYDQKIDIWALGCIFAELFTLDPVFVGRCPDKLRNRLPSNKQGLDEPFQILRIIEVLGNPNSEDINALVNLIPNSIARSCSFSFLNSGVAPISWVELLEGFYTEEERILVELISDCIQWNPKKRPTVCMLFVAACRYQKMDLNNFNILDVSSDKREMSIHKLFRDLGEAMARIKELVEIDSAAKMIECSNRVEYEMERYQKELNDKDNSKMARDILQLETSRIEGELESMKSEYMKLNNSISILRGEKRRLEIESMELKSRYRCISESLNDTLIKIANKNEEIEKYRRINDDVKKEIEDLELAITLEESDIIEKKKILRNLEIDQETKELELKKSMACISEVAKDFDVKVKMKKLIENNINPGKCNTIIQTVNYGNKLSKLGKKHQYKLSFNLRKTISNDICEAKK</sequence>
<feature type="binding site" evidence="7">
    <location>
        <position position="40"/>
    </location>
    <ligand>
        <name>ATP</name>
        <dbReference type="ChEBI" id="CHEBI:30616"/>
    </ligand>
</feature>
<dbReference type="InterPro" id="IPR008271">
    <property type="entry name" value="Ser/Thr_kinase_AS"/>
</dbReference>
<feature type="coiled-coil region" evidence="8">
    <location>
        <begin position="423"/>
        <end position="506"/>
    </location>
</feature>
<dbReference type="Gene3D" id="1.10.510.10">
    <property type="entry name" value="Transferase(Phosphotransferase) domain 1"/>
    <property type="match status" value="1"/>
</dbReference>
<keyword evidence="8" id="KW-0175">Coiled coil</keyword>
<feature type="domain" description="Protein kinase" evidence="9">
    <location>
        <begin position="11"/>
        <end position="336"/>
    </location>
</feature>
<keyword evidence="11" id="KW-1185">Reference proteome</keyword>
<dbReference type="PROSITE" id="PS50011">
    <property type="entry name" value="PROTEIN_KINASE_DOM"/>
    <property type="match status" value="1"/>
</dbReference>
<accession>A0AAV9YBJ4</accession>
<evidence type="ECO:0000313" key="11">
    <source>
        <dbReference type="Proteomes" id="UP001311799"/>
    </source>
</evidence>
<protein>
    <submittedName>
        <fullName evidence="10">Kinase domain-containing</fullName>
    </submittedName>
</protein>
<evidence type="ECO:0000313" key="10">
    <source>
        <dbReference type="EMBL" id="KAK6590926.1"/>
    </source>
</evidence>
<keyword evidence="5 10" id="KW-0418">Kinase</keyword>
<dbReference type="PROSITE" id="PS00108">
    <property type="entry name" value="PROTEIN_KINASE_ST"/>
    <property type="match status" value="1"/>
</dbReference>
<evidence type="ECO:0000259" key="9">
    <source>
        <dbReference type="PROSITE" id="PS50011"/>
    </source>
</evidence>
<evidence type="ECO:0000256" key="2">
    <source>
        <dbReference type="ARBA" id="ARBA00022527"/>
    </source>
</evidence>
<gene>
    <name evidence="10" type="ORF">RS030_111735</name>
</gene>
<dbReference type="Gene3D" id="3.30.200.20">
    <property type="entry name" value="Phosphorylase Kinase, domain 1"/>
    <property type="match status" value="1"/>
</dbReference>
<comment type="similarity">
    <text evidence="1">Belongs to the protein kinase superfamily. CMGC Ser/Thr protein kinase family. GSK-3 subfamily.</text>
</comment>
<dbReference type="InterPro" id="IPR000719">
    <property type="entry name" value="Prot_kinase_dom"/>
</dbReference>
<name>A0AAV9YBJ4_9CRYT</name>
<comment type="caution">
    <text evidence="10">The sequence shown here is derived from an EMBL/GenBank/DDBJ whole genome shotgun (WGS) entry which is preliminary data.</text>
</comment>
<keyword evidence="4 7" id="KW-0547">Nucleotide-binding</keyword>
<dbReference type="GO" id="GO:0030154">
    <property type="term" value="P:cell differentiation"/>
    <property type="evidence" value="ECO:0007669"/>
    <property type="project" value="TreeGrafter"/>
</dbReference>
<dbReference type="GO" id="GO:0004674">
    <property type="term" value="F:protein serine/threonine kinase activity"/>
    <property type="evidence" value="ECO:0007669"/>
    <property type="project" value="UniProtKB-KW"/>
</dbReference>
<dbReference type="GO" id="GO:0007165">
    <property type="term" value="P:signal transduction"/>
    <property type="evidence" value="ECO:0007669"/>
    <property type="project" value="TreeGrafter"/>
</dbReference>
<dbReference type="SMART" id="SM00220">
    <property type="entry name" value="S_TKc"/>
    <property type="match status" value="1"/>
</dbReference>
<evidence type="ECO:0000256" key="8">
    <source>
        <dbReference type="SAM" id="Coils"/>
    </source>
</evidence>
<dbReference type="InterPro" id="IPR050591">
    <property type="entry name" value="GSK-3"/>
</dbReference>
<dbReference type="GO" id="GO:0005524">
    <property type="term" value="F:ATP binding"/>
    <property type="evidence" value="ECO:0007669"/>
    <property type="project" value="UniProtKB-UniRule"/>
</dbReference>
<keyword evidence="6 7" id="KW-0067">ATP-binding</keyword>
<evidence type="ECO:0000256" key="5">
    <source>
        <dbReference type="ARBA" id="ARBA00022777"/>
    </source>
</evidence>
<dbReference type="InterPro" id="IPR017441">
    <property type="entry name" value="Protein_kinase_ATP_BS"/>
</dbReference>
<dbReference type="SUPFAM" id="SSF56112">
    <property type="entry name" value="Protein kinase-like (PK-like)"/>
    <property type="match status" value="1"/>
</dbReference>
<dbReference type="PANTHER" id="PTHR24057">
    <property type="entry name" value="GLYCOGEN SYNTHASE KINASE-3 ALPHA"/>
    <property type="match status" value="1"/>
</dbReference>
<dbReference type="PROSITE" id="PS00107">
    <property type="entry name" value="PROTEIN_KINASE_ATP"/>
    <property type="match status" value="1"/>
</dbReference>
<dbReference type="GO" id="GO:0005737">
    <property type="term" value="C:cytoplasm"/>
    <property type="evidence" value="ECO:0007669"/>
    <property type="project" value="TreeGrafter"/>
</dbReference>
<evidence type="ECO:0000256" key="3">
    <source>
        <dbReference type="ARBA" id="ARBA00022679"/>
    </source>
</evidence>
<dbReference type="PANTHER" id="PTHR24057:SF0">
    <property type="entry name" value="PROTEIN KINASE SHAGGY-RELATED"/>
    <property type="match status" value="1"/>
</dbReference>
<dbReference type="Pfam" id="PF00069">
    <property type="entry name" value="Pkinase"/>
    <property type="match status" value="1"/>
</dbReference>
<evidence type="ECO:0000256" key="7">
    <source>
        <dbReference type="PROSITE-ProRule" id="PRU10141"/>
    </source>
</evidence>
<dbReference type="GO" id="GO:0005634">
    <property type="term" value="C:nucleus"/>
    <property type="evidence" value="ECO:0007669"/>
    <property type="project" value="TreeGrafter"/>
</dbReference>
<evidence type="ECO:0000256" key="1">
    <source>
        <dbReference type="ARBA" id="ARBA00005527"/>
    </source>
</evidence>
<dbReference type="Proteomes" id="UP001311799">
    <property type="component" value="Unassembled WGS sequence"/>
</dbReference>
<dbReference type="InterPro" id="IPR011009">
    <property type="entry name" value="Kinase-like_dom_sf"/>
</dbReference>
<keyword evidence="3" id="KW-0808">Transferase</keyword>
<evidence type="ECO:0000256" key="4">
    <source>
        <dbReference type="ARBA" id="ARBA00022741"/>
    </source>
</evidence>
<reference evidence="10 11" key="1">
    <citation type="submission" date="2023-10" db="EMBL/GenBank/DDBJ databases">
        <title>Comparative genomics analysis reveals potential genetic determinants of host preference in Cryptosporidium xiaoi.</title>
        <authorList>
            <person name="Xiao L."/>
            <person name="Li J."/>
        </authorList>
    </citation>
    <scope>NUCLEOTIDE SEQUENCE [LARGE SCALE GENOMIC DNA]</scope>
    <source>
        <strain evidence="10 11">52996</strain>
    </source>
</reference>
<dbReference type="AlphaFoldDB" id="A0AAV9YBJ4"/>
<keyword evidence="2" id="KW-0723">Serine/threonine-protein kinase</keyword>
<proteinExistence type="inferred from homology"/>
<evidence type="ECO:0000256" key="6">
    <source>
        <dbReference type="ARBA" id="ARBA00022840"/>
    </source>
</evidence>
<organism evidence="10 11">
    <name type="scientific">Cryptosporidium xiaoi</name>
    <dbReference type="NCBI Taxonomy" id="659607"/>
    <lineage>
        <taxon>Eukaryota</taxon>
        <taxon>Sar</taxon>
        <taxon>Alveolata</taxon>
        <taxon>Apicomplexa</taxon>
        <taxon>Conoidasida</taxon>
        <taxon>Coccidia</taxon>
        <taxon>Eucoccidiorida</taxon>
        <taxon>Eimeriorina</taxon>
        <taxon>Cryptosporidiidae</taxon>
        <taxon>Cryptosporidium</taxon>
    </lineage>
</organism>
<dbReference type="EMBL" id="JAWDEY010000002">
    <property type="protein sequence ID" value="KAK6590926.1"/>
    <property type="molecule type" value="Genomic_DNA"/>
</dbReference>